<keyword evidence="2" id="KW-0328">Glycosyltransferase</keyword>
<sequence>MTTILIFPFLSISTGHHHVADSLHTNPGIQGHQCEKIDIFSYAYGRVERMSSAAYLKWIQYFPKVYSAVYHLLACGNHRPKKRHYMYELMFLKNMQKIIAEKKPDIVFCTHALPSYLLNRLKVQYPGLTVVNVYTDFFVNRIWGREHIDYHFAPIKDIKDQLISEGVDEGKIFLTGIPIHHSYKTAAGLMEEEGNQPHYNILITGGSMGVGGIFKLVRELSPQGSAVYHILCGKNEKLYRYVKSANDPFIKPLPYIESKAEMNRLYEQASGIITKPGGVTISECIEKRLPVFIYDALPGQEEMNLNILKKKRLVMELKKGKEEPIEKQLLSFLSSRDGTVRHSLNISRYVHETSERDVGEILEKIMMAANR</sequence>
<evidence type="ECO:0000256" key="3">
    <source>
        <dbReference type="ARBA" id="ARBA00022679"/>
    </source>
</evidence>
<dbReference type="PANTHER" id="PTHR43025">
    <property type="entry name" value="MONOGALACTOSYLDIACYLGLYCEROL SYNTHASE"/>
    <property type="match status" value="1"/>
</dbReference>
<dbReference type="InterPro" id="IPR009695">
    <property type="entry name" value="Diacylglyc_glucosyltr_N"/>
</dbReference>
<organism evidence="5 7">
    <name type="scientific">Bacillus glycinifermentans</name>
    <dbReference type="NCBI Taxonomy" id="1664069"/>
    <lineage>
        <taxon>Bacteria</taxon>
        <taxon>Bacillati</taxon>
        <taxon>Bacillota</taxon>
        <taxon>Bacilli</taxon>
        <taxon>Bacillales</taxon>
        <taxon>Bacillaceae</taxon>
        <taxon>Bacillus</taxon>
    </lineage>
</organism>
<dbReference type="GO" id="GO:0016758">
    <property type="term" value="F:hexosyltransferase activity"/>
    <property type="evidence" value="ECO:0007669"/>
    <property type="project" value="InterPro"/>
</dbReference>
<dbReference type="GO" id="GO:0016020">
    <property type="term" value="C:membrane"/>
    <property type="evidence" value="ECO:0007669"/>
    <property type="project" value="GOC"/>
</dbReference>
<dbReference type="PANTHER" id="PTHR43025:SF3">
    <property type="entry name" value="MONOGALACTOSYLDIACYLGLYCEROL SYNTHASE 1, CHLOROPLASTIC"/>
    <property type="match status" value="1"/>
</dbReference>
<dbReference type="RefSeq" id="WP_048354735.1">
    <property type="nucleotide sequence ID" value="NZ_CP023481.1"/>
</dbReference>
<keyword evidence="8" id="KW-1185">Reference proteome</keyword>
<name>A0A0T6BRH4_9BACI</name>
<dbReference type="GO" id="GO:0009247">
    <property type="term" value="P:glycolipid biosynthetic process"/>
    <property type="evidence" value="ECO:0007669"/>
    <property type="project" value="InterPro"/>
</dbReference>
<evidence type="ECO:0000256" key="1">
    <source>
        <dbReference type="ARBA" id="ARBA00006962"/>
    </source>
</evidence>
<reference evidence="5" key="2">
    <citation type="submission" date="2015-10" db="EMBL/GenBank/DDBJ databases">
        <authorList>
            <person name="Gilbert D.G."/>
        </authorList>
    </citation>
    <scope>NUCLEOTIDE SEQUENCE</scope>
    <source>
        <strain evidence="5">GO-13</strain>
    </source>
</reference>
<comment type="caution">
    <text evidence="5">The sequence shown here is derived from an EMBL/GenBank/DDBJ whole genome shotgun (WGS) entry which is preliminary data.</text>
</comment>
<dbReference type="Proteomes" id="UP000036168">
    <property type="component" value="Unassembled WGS sequence"/>
</dbReference>
<evidence type="ECO:0000313" key="7">
    <source>
        <dbReference type="Proteomes" id="UP000036168"/>
    </source>
</evidence>
<protein>
    <submittedName>
        <fullName evidence="5">Glycosyltransferase</fullName>
    </submittedName>
</protein>
<reference evidence="5 7" key="1">
    <citation type="journal article" date="2015" name="Int. J. Syst. Evol. Microbiol.">
        <title>Bacillus glycinifermentans sp. nov., isolated from fermented soybean paste.</title>
        <authorList>
            <person name="Kim S.J."/>
            <person name="Dunlap C.A."/>
            <person name="Kwon S.W."/>
            <person name="Rooney A.P."/>
        </authorList>
    </citation>
    <scope>NUCLEOTIDE SEQUENCE [LARGE SCALE GENOMIC DNA]</scope>
    <source>
        <strain evidence="5 7">GO-13</strain>
    </source>
</reference>
<dbReference type="Pfam" id="PF06925">
    <property type="entry name" value="MGDG_synth"/>
    <property type="match status" value="1"/>
</dbReference>
<accession>A0A0T6BRH4</accession>
<dbReference type="STRING" id="1664069.BGLY_3681"/>
<evidence type="ECO:0000259" key="4">
    <source>
        <dbReference type="Pfam" id="PF06925"/>
    </source>
</evidence>
<comment type="similarity">
    <text evidence="1">Belongs to the glycosyltransferase 28 family.</text>
</comment>
<proteinExistence type="inferred from homology"/>
<reference evidence="6 8" key="3">
    <citation type="submission" date="2023-03" db="EMBL/GenBank/DDBJ databases">
        <title>Agriculturally important microbes genome sequencing.</title>
        <authorList>
            <person name="Dunlap C."/>
        </authorList>
    </citation>
    <scope>NUCLEOTIDE SEQUENCE [LARGE SCALE GENOMIC DNA]</scope>
    <source>
        <strain evidence="6 8">CBP-3203</strain>
    </source>
</reference>
<dbReference type="Gene3D" id="3.40.50.2000">
    <property type="entry name" value="Glycogen Phosphorylase B"/>
    <property type="match status" value="1"/>
</dbReference>
<dbReference type="InterPro" id="IPR050519">
    <property type="entry name" value="Glycosyltransf_28_UgtP"/>
</dbReference>
<dbReference type="SUPFAM" id="SSF53756">
    <property type="entry name" value="UDP-Glycosyltransferase/glycogen phosphorylase"/>
    <property type="match status" value="1"/>
</dbReference>
<evidence type="ECO:0000313" key="6">
    <source>
        <dbReference type="EMBL" id="MEC0486379.1"/>
    </source>
</evidence>
<dbReference type="EMBL" id="LECW02000012">
    <property type="protein sequence ID" value="KRT94140.1"/>
    <property type="molecule type" value="Genomic_DNA"/>
</dbReference>
<dbReference type="AlphaFoldDB" id="A0A0T6BRH4"/>
<evidence type="ECO:0000256" key="2">
    <source>
        <dbReference type="ARBA" id="ARBA00022676"/>
    </source>
</evidence>
<gene>
    <name evidence="5" type="ORF">AB447_202285</name>
    <name evidence="6" type="ORF">P8828_16425</name>
</gene>
<feature type="domain" description="Diacylglycerol glucosyltransferase N-terminal" evidence="4">
    <location>
        <begin position="16"/>
        <end position="179"/>
    </location>
</feature>
<dbReference type="EMBL" id="JARRTL010000016">
    <property type="protein sequence ID" value="MEC0486379.1"/>
    <property type="molecule type" value="Genomic_DNA"/>
</dbReference>
<dbReference type="Proteomes" id="UP001341297">
    <property type="component" value="Unassembled WGS sequence"/>
</dbReference>
<keyword evidence="3 5" id="KW-0808">Transferase</keyword>
<evidence type="ECO:0000313" key="8">
    <source>
        <dbReference type="Proteomes" id="UP001341297"/>
    </source>
</evidence>
<dbReference type="OrthoDB" id="9815663at2"/>
<evidence type="ECO:0000313" key="5">
    <source>
        <dbReference type="EMBL" id="KRT94140.1"/>
    </source>
</evidence>